<feature type="transmembrane region" description="Helical" evidence="1">
    <location>
        <begin position="44"/>
        <end position="68"/>
    </location>
</feature>
<accession>A0A1I7Z933</accession>
<evidence type="ECO:0000313" key="3">
    <source>
        <dbReference type="WBParaSite" id="L893_g24051.t1"/>
    </source>
</evidence>
<keyword evidence="1" id="KW-1133">Transmembrane helix</keyword>
<sequence>MSVPSLCFAIYATVACAMQFAGYGDSMKLTTETTSDFFQDLTDFFLYFCSYDYRVIAVVLVLVTYISFAKPLLISQFTQSYDYRVIAVVLVLVTYISFAKPLLISQFTQRRMHACFAAAHVLAIACAYISTISPNQAEIVFLGNGTAKISVDWTDYWEAVFEWSTFVSFIAFYIVVSNRFNFKIIVTWIAIRDKS</sequence>
<feature type="transmembrane region" description="Helical" evidence="1">
    <location>
        <begin position="83"/>
        <end position="103"/>
    </location>
</feature>
<protein>
    <submittedName>
        <fullName evidence="3">G_PROTEIN_RECEP_F1_2 domain-containing protein</fullName>
    </submittedName>
</protein>
<feature type="transmembrane region" description="Helical" evidence="1">
    <location>
        <begin position="115"/>
        <end position="136"/>
    </location>
</feature>
<keyword evidence="1" id="KW-0812">Transmembrane</keyword>
<dbReference type="Proteomes" id="UP000095287">
    <property type="component" value="Unplaced"/>
</dbReference>
<organism evidence="2 3">
    <name type="scientific">Steinernema glaseri</name>
    <dbReference type="NCBI Taxonomy" id="37863"/>
    <lineage>
        <taxon>Eukaryota</taxon>
        <taxon>Metazoa</taxon>
        <taxon>Ecdysozoa</taxon>
        <taxon>Nematoda</taxon>
        <taxon>Chromadorea</taxon>
        <taxon>Rhabditida</taxon>
        <taxon>Tylenchina</taxon>
        <taxon>Panagrolaimomorpha</taxon>
        <taxon>Strongyloidoidea</taxon>
        <taxon>Steinernematidae</taxon>
        <taxon>Steinernema</taxon>
    </lineage>
</organism>
<dbReference type="WBParaSite" id="L893_g24051.t1">
    <property type="protein sequence ID" value="L893_g24051.t1"/>
    <property type="gene ID" value="L893_g24051"/>
</dbReference>
<feature type="transmembrane region" description="Helical" evidence="1">
    <location>
        <begin position="6"/>
        <end position="23"/>
    </location>
</feature>
<evidence type="ECO:0000256" key="1">
    <source>
        <dbReference type="SAM" id="Phobius"/>
    </source>
</evidence>
<reference evidence="3" key="1">
    <citation type="submission" date="2016-11" db="UniProtKB">
        <authorList>
            <consortium name="WormBaseParasite"/>
        </authorList>
    </citation>
    <scope>IDENTIFICATION</scope>
</reference>
<proteinExistence type="predicted"/>
<keyword evidence="1" id="KW-0472">Membrane</keyword>
<keyword evidence="2" id="KW-1185">Reference proteome</keyword>
<evidence type="ECO:0000313" key="2">
    <source>
        <dbReference type="Proteomes" id="UP000095287"/>
    </source>
</evidence>
<name>A0A1I7Z933_9BILA</name>
<feature type="transmembrane region" description="Helical" evidence="1">
    <location>
        <begin position="156"/>
        <end position="176"/>
    </location>
</feature>
<dbReference type="AlphaFoldDB" id="A0A1I7Z933"/>